<dbReference type="FunFam" id="3.20.20.80:FF:000004">
    <property type="entry name" value="Beta-glucosidase 6-phospho-beta-glucosidase"/>
    <property type="match status" value="1"/>
</dbReference>
<dbReference type="GO" id="GO:0016052">
    <property type="term" value="P:carbohydrate catabolic process"/>
    <property type="evidence" value="ECO:0007669"/>
    <property type="project" value="TreeGrafter"/>
</dbReference>
<evidence type="ECO:0000256" key="3">
    <source>
        <dbReference type="ARBA" id="ARBA00023295"/>
    </source>
</evidence>
<evidence type="ECO:0000256" key="5">
    <source>
        <dbReference type="RuleBase" id="RU003690"/>
    </source>
</evidence>
<dbReference type="PANTHER" id="PTHR10353">
    <property type="entry name" value="GLYCOSYL HYDROLASE"/>
    <property type="match status" value="1"/>
</dbReference>
<dbReference type="EMBL" id="JAATLJ010000001">
    <property type="protein sequence ID" value="NIZ40173.1"/>
    <property type="molecule type" value="Genomic_DNA"/>
</dbReference>
<evidence type="ECO:0000256" key="6">
    <source>
        <dbReference type="RuleBase" id="RU004468"/>
    </source>
</evidence>
<evidence type="ECO:0000256" key="1">
    <source>
        <dbReference type="ARBA" id="ARBA00010838"/>
    </source>
</evidence>
<keyword evidence="2 6" id="KW-0378">Hydrolase</keyword>
<evidence type="ECO:0000313" key="8">
    <source>
        <dbReference type="Proteomes" id="UP000711995"/>
    </source>
</evidence>
<dbReference type="PROSITE" id="PS00653">
    <property type="entry name" value="GLYCOSYL_HYDROL_F1_2"/>
    <property type="match status" value="1"/>
</dbReference>
<dbReference type="InterPro" id="IPR017853">
    <property type="entry name" value="GH"/>
</dbReference>
<comment type="caution">
    <text evidence="7">The sequence shown here is derived from an EMBL/GenBank/DDBJ whole genome shotgun (WGS) entry which is preliminary data.</text>
</comment>
<dbReference type="GO" id="GO:0008422">
    <property type="term" value="F:beta-glucosidase activity"/>
    <property type="evidence" value="ECO:0007669"/>
    <property type="project" value="TreeGrafter"/>
</dbReference>
<evidence type="ECO:0000256" key="4">
    <source>
        <dbReference type="PROSITE-ProRule" id="PRU10055"/>
    </source>
</evidence>
<dbReference type="InterPro" id="IPR001360">
    <property type="entry name" value="Glyco_hydro_1"/>
</dbReference>
<dbReference type="SUPFAM" id="SSF51445">
    <property type="entry name" value="(Trans)glycosidases"/>
    <property type="match status" value="1"/>
</dbReference>
<dbReference type="InterPro" id="IPR033132">
    <property type="entry name" value="GH_1_N_CS"/>
</dbReference>
<sequence>MQKLFFWGGSIAAHQSEGAWNLGGKGTAIMDYVRQGTRDTPRQIDKEIVKGIRYPSHHREDIAMFAEMGFTALRISIDWSRIYPHGDDAMVNQAGLDYYHDVIDTLLEHHIEPIVTLYHFELPVHLVHAYGSWLNRRVVDLYVRFCETVIRAYHGKVRYWVTFNEMNHLDPMTTQTDIFTYMITGLKYSELKNPMHDLAIISYHMTLASVKVARVTRDINAMNQVGCVFGLSPVYSYDCHPDNVLEALKESERDYYQVDAMCTGQFPKYKLAEYQSLGIHLQISPEDAEDFAKGRIDFIGLNYYYSRLQQPQSFKNRKERAINPHIEQSRWGWTIDPVGIRYMMNYVHRRYGLPIIITENGLGALDDVAEGEIIEDNYRIEYLKKHLEQVNKAISEDFVECLGYLTWAPIDVISATTGEMRKRYGFIYVDQDDTGEGTLNRRRKASFYWFQRVIKSDGRRL</sequence>
<evidence type="ECO:0000256" key="2">
    <source>
        <dbReference type="ARBA" id="ARBA00022801"/>
    </source>
</evidence>
<reference evidence="7 8" key="1">
    <citation type="submission" date="2020-03" db="EMBL/GenBank/DDBJ databases">
        <title>Spirochaetal bacteria isolated from arthropods constitute a novel genus Entomospira genus novum within the order Spirochaetales.</title>
        <authorList>
            <person name="Grana-Miraglia L."/>
            <person name="Sikutova S."/>
            <person name="Fingerle V."/>
            <person name="Sing A."/>
            <person name="Castillo-Ramirez S."/>
            <person name="Margos G."/>
            <person name="Rudolf I."/>
        </authorList>
    </citation>
    <scope>NUCLEOTIDE SEQUENCE [LARGE SCALE GENOMIC DNA]</scope>
    <source>
        <strain evidence="7 8">BR193</strain>
    </source>
</reference>
<accession>A0A968G7U2</accession>
<organism evidence="7 8">
    <name type="scientific">Entomospira entomophila</name>
    <dbReference type="NCBI Taxonomy" id="2719988"/>
    <lineage>
        <taxon>Bacteria</taxon>
        <taxon>Pseudomonadati</taxon>
        <taxon>Spirochaetota</taxon>
        <taxon>Spirochaetia</taxon>
        <taxon>Spirochaetales</taxon>
        <taxon>Spirochaetaceae</taxon>
        <taxon>Entomospira</taxon>
    </lineage>
</organism>
<gene>
    <name evidence="7" type="ORF">HCT14_01400</name>
</gene>
<keyword evidence="8" id="KW-1185">Reference proteome</keyword>
<dbReference type="RefSeq" id="WP_167699781.1">
    <property type="nucleotide sequence ID" value="NZ_CP118174.1"/>
</dbReference>
<dbReference type="PRINTS" id="PR00131">
    <property type="entry name" value="GLHYDRLASE1"/>
</dbReference>
<proteinExistence type="inferred from homology"/>
<name>A0A968G7U2_9SPIO</name>
<dbReference type="Gene3D" id="3.20.20.80">
    <property type="entry name" value="Glycosidases"/>
    <property type="match status" value="1"/>
</dbReference>
<comment type="similarity">
    <text evidence="1 5">Belongs to the glycosyl hydrolase 1 family.</text>
</comment>
<dbReference type="Pfam" id="PF00232">
    <property type="entry name" value="Glyco_hydro_1"/>
    <property type="match status" value="1"/>
</dbReference>
<feature type="active site" description="Nucleophile" evidence="4">
    <location>
        <position position="359"/>
    </location>
</feature>
<protein>
    <submittedName>
        <fullName evidence="7">Glycoside hydrolase family 1 protein</fullName>
    </submittedName>
</protein>
<dbReference type="InterPro" id="IPR018120">
    <property type="entry name" value="Glyco_hydro_1_AS"/>
</dbReference>
<evidence type="ECO:0000313" key="7">
    <source>
        <dbReference type="EMBL" id="NIZ40173.1"/>
    </source>
</evidence>
<dbReference type="AlphaFoldDB" id="A0A968G7U2"/>
<keyword evidence="3 6" id="KW-0326">Glycosidase</keyword>
<dbReference type="PROSITE" id="PS00572">
    <property type="entry name" value="GLYCOSYL_HYDROL_F1_1"/>
    <property type="match status" value="1"/>
</dbReference>
<dbReference type="GO" id="GO:0005829">
    <property type="term" value="C:cytosol"/>
    <property type="evidence" value="ECO:0007669"/>
    <property type="project" value="TreeGrafter"/>
</dbReference>
<dbReference type="Proteomes" id="UP000711995">
    <property type="component" value="Unassembled WGS sequence"/>
</dbReference>
<dbReference type="PANTHER" id="PTHR10353:SF122">
    <property type="entry name" value="6-PHOSPHO-BETA-GLUCOSIDASE ASCB-RELATED"/>
    <property type="match status" value="1"/>
</dbReference>